<comment type="caution">
    <text evidence="2">The sequence shown here is derived from an EMBL/GenBank/DDBJ whole genome shotgun (WGS) entry which is preliminary data.</text>
</comment>
<feature type="region of interest" description="Disordered" evidence="1">
    <location>
        <begin position="1"/>
        <end position="43"/>
    </location>
</feature>
<dbReference type="Proteomes" id="UP000728185">
    <property type="component" value="Unassembled WGS sequence"/>
</dbReference>
<proteinExistence type="predicted"/>
<sequence length="322" mass="35832">MGKECSLDSDRSRGQNMEGTRVSVKSRLGSRNLLPYSRPNTERLSAKDRLGPVALGNSQLRLNPVFNPHFSMDTESGYEDLDEQVDMVEIVEGELDADEPDQSSDNKMDMTSNVNDIDHRFVINQDDSSVPSKSRLIDRINQRQLVVSLNETDEDDELSPVKVAGNKGIPQKTIRDTEQVHIPRWVLSSLVWSIFNLPPFLWFSHTVIPQPTATSGIVCRYQSRCNNSSCSFYHSPVVSAPISGPAARCMATTPLSTSPVPCRYGSACTNRAKCPFFHRDVPRPDQLKWVAPSKRDEITDSVTVASTTTNSGSVLYQVEVLK</sequence>
<feature type="compositionally biased region" description="Basic and acidic residues" evidence="1">
    <location>
        <begin position="1"/>
        <end position="13"/>
    </location>
</feature>
<dbReference type="EMBL" id="LUCM01011650">
    <property type="protein sequence ID" value="KAA0183638.1"/>
    <property type="molecule type" value="Genomic_DNA"/>
</dbReference>
<dbReference type="AlphaFoldDB" id="A0A8E0VCH0"/>
<evidence type="ECO:0000313" key="2">
    <source>
        <dbReference type="EMBL" id="KAA0183638.1"/>
    </source>
</evidence>
<organism evidence="2 3">
    <name type="scientific">Fasciolopsis buskii</name>
    <dbReference type="NCBI Taxonomy" id="27845"/>
    <lineage>
        <taxon>Eukaryota</taxon>
        <taxon>Metazoa</taxon>
        <taxon>Spiralia</taxon>
        <taxon>Lophotrochozoa</taxon>
        <taxon>Platyhelminthes</taxon>
        <taxon>Trematoda</taxon>
        <taxon>Digenea</taxon>
        <taxon>Plagiorchiida</taxon>
        <taxon>Echinostomata</taxon>
        <taxon>Echinostomatoidea</taxon>
        <taxon>Fasciolidae</taxon>
        <taxon>Fasciolopsis</taxon>
    </lineage>
</organism>
<dbReference type="OrthoDB" id="5589010at2759"/>
<keyword evidence="3" id="KW-1185">Reference proteome</keyword>
<dbReference type="Gene3D" id="4.10.1000.30">
    <property type="match status" value="1"/>
</dbReference>
<accession>A0A8E0VCH0</accession>
<name>A0A8E0VCH0_9TREM</name>
<reference evidence="2" key="1">
    <citation type="submission" date="2019-05" db="EMBL/GenBank/DDBJ databases">
        <title>Annotation for the trematode Fasciolopsis buski.</title>
        <authorList>
            <person name="Choi Y.-J."/>
        </authorList>
    </citation>
    <scope>NUCLEOTIDE SEQUENCE</scope>
    <source>
        <strain evidence="2">HT</strain>
        <tissue evidence="2">Whole worm</tissue>
    </source>
</reference>
<evidence type="ECO:0000313" key="3">
    <source>
        <dbReference type="Proteomes" id="UP000728185"/>
    </source>
</evidence>
<evidence type="ECO:0008006" key="4">
    <source>
        <dbReference type="Google" id="ProtNLM"/>
    </source>
</evidence>
<evidence type="ECO:0000256" key="1">
    <source>
        <dbReference type="SAM" id="MobiDB-lite"/>
    </source>
</evidence>
<gene>
    <name evidence="2" type="ORF">FBUS_08735</name>
</gene>
<protein>
    <recommendedName>
        <fullName evidence="4">Zinc finger CCCH domain-containing protein 14</fullName>
    </recommendedName>
</protein>